<gene>
    <name evidence="9" type="primary">mre11</name>
    <name evidence="12" type="ORF">TBCH5v1_1096</name>
</gene>
<feature type="binding site" evidence="9">
    <location>
        <position position="213"/>
    </location>
    <ligand>
        <name>Mn(2+)</name>
        <dbReference type="ChEBI" id="CHEBI:29035"/>
        <label>2</label>
    </ligand>
</feature>
<keyword evidence="8 9" id="KW-0464">Manganese</keyword>
<keyword evidence="6 9" id="KW-0269">Exonuclease</keyword>
<dbReference type="InterPro" id="IPR029052">
    <property type="entry name" value="Metallo-depent_PP-like"/>
</dbReference>
<dbReference type="InterPro" id="IPR004843">
    <property type="entry name" value="Calcineurin-like_PHP"/>
</dbReference>
<feature type="active site" description="Proton donor" evidence="9">
    <location>
        <position position="87"/>
    </location>
</feature>
<sequence length="443" mass="51705">MTFKFAHIADVHLGFEQYRLPYRAEEFREAFETAIKKAVEEKVDFILIAGDLFHRSNPSPQTIKDAIDILSIPKEDNIPVFAVEGNHDRTQKKISAYHLLESLGLIHLLGFSEEKKENEYQTTEKVNGKLIVKGVFEKGNKSIEIYGMKFMSAAWFERNKLSDYFKPDGDAILMLHQGIKEMMNKLYLETQRDYFEITLEDLPDGFLYYAMGHIHKRWQTSKGLGIVAYPGSLQRWDFGDYEIRYRWDGNKFSLQAGEDKGFLIVEDFKPQFIKLDVRPFYDIRIKANESVARRELKRLVAKIPNEAFLRVHIEWEKPFDVSFLHDVFKVRYLHIRTKFGKASLLKAKGTTASEFFTPMELKVIERVGEKDFEEFDEIIKLILEGIEDSTNADKKVVEKEKTEEKLQKTEPQAEREIKVQKAEKKVKKAPLKKKSDILAWLKG</sequence>
<evidence type="ECO:0000256" key="1">
    <source>
        <dbReference type="ARBA" id="ARBA00022722"/>
    </source>
</evidence>
<evidence type="ECO:0000259" key="11">
    <source>
        <dbReference type="Pfam" id="PF22411"/>
    </source>
</evidence>
<feature type="binding site" evidence="9">
    <location>
        <position position="176"/>
    </location>
    <ligand>
        <name>Mn(2+)</name>
        <dbReference type="ChEBI" id="CHEBI:29035"/>
        <label>2</label>
    </ligand>
</feature>
<keyword evidence="7 9" id="KW-0234">DNA repair</keyword>
<keyword evidence="2 9" id="KW-0479">Metal-binding</keyword>
<keyword evidence="1 9" id="KW-0540">Nuclease</keyword>
<dbReference type="PATRIC" id="fig|55802.8.peg.1087"/>
<evidence type="ECO:0000259" key="10">
    <source>
        <dbReference type="Pfam" id="PF00149"/>
    </source>
</evidence>
<dbReference type="CDD" id="cd00840">
    <property type="entry name" value="MPP_Mre11_N"/>
    <property type="match status" value="1"/>
</dbReference>
<accession>A0A0S1XB88</accession>
<evidence type="ECO:0000256" key="6">
    <source>
        <dbReference type="ARBA" id="ARBA00022839"/>
    </source>
</evidence>
<reference evidence="12 13" key="1">
    <citation type="journal article" date="2016" name="Genome Announc.">
        <title>Complete genome sequence of the hyperthermophilic and piezophilic archaeon Thermococcus barophilus Ch5, capable of growth at the expense of hydrogenogenesis from carbon monoxide and formate.</title>
        <authorList>
            <person name="Oger P."/>
            <person name="Sokolova T.G."/>
            <person name="Kozhevnikova D.A."/>
            <person name="Taranov E.A."/>
            <person name="Vannier P."/>
            <person name="Lee H.S."/>
            <person name="Kwon K.K."/>
            <person name="Kang S.G."/>
            <person name="Lee J.H."/>
            <person name="Bonch-Osmolovskaya E.A."/>
            <person name="Lebedinsky A.V."/>
        </authorList>
    </citation>
    <scope>NUCLEOTIDE SEQUENCE [LARGE SCALE GENOMIC DNA]</scope>
    <source>
        <strain evidence="13">Ch5</strain>
    </source>
</reference>
<organism evidence="12 13">
    <name type="scientific">Thermococcus barophilus</name>
    <dbReference type="NCBI Taxonomy" id="55802"/>
    <lineage>
        <taxon>Archaea</taxon>
        <taxon>Methanobacteriati</taxon>
        <taxon>Methanobacteriota</taxon>
        <taxon>Thermococci</taxon>
        <taxon>Thermococcales</taxon>
        <taxon>Thermococcaceae</taxon>
        <taxon>Thermococcus</taxon>
    </lineage>
</organism>
<dbReference type="SUPFAM" id="SSF56300">
    <property type="entry name" value="Metallo-dependent phosphatases"/>
    <property type="match status" value="1"/>
</dbReference>
<dbReference type="Pfam" id="PF22411">
    <property type="entry name" value="Mre11_2nd"/>
    <property type="match status" value="1"/>
</dbReference>
<dbReference type="PANTHER" id="PTHR30337">
    <property type="entry name" value="COMPONENT OF ATP-DEPENDENT DSDNA EXONUCLEASE"/>
    <property type="match status" value="1"/>
</dbReference>
<dbReference type="Proteomes" id="UP000066042">
    <property type="component" value="Chromosome"/>
</dbReference>
<keyword evidence="5 9" id="KW-0378">Hydrolase</keyword>
<dbReference type="HAMAP" id="MF_02044">
    <property type="entry name" value="Mre11"/>
    <property type="match status" value="1"/>
</dbReference>
<proteinExistence type="inferred from homology"/>
<comment type="function">
    <text evidence="9">Part of the Rad50/Mre11 complex, which is involved in the early steps of DNA double-strand break (DSB) repair. The complex may facilitate opening of the processed DNA ends to aid in the recruitment of HerA and NurA. Mre11 binds to DSB ends and has both double-stranded 3'-5' exonuclease activity and single-stranded endonuclease activity.</text>
</comment>
<feature type="domain" description="Calcineurin-like phosphoesterase" evidence="10">
    <location>
        <begin position="3"/>
        <end position="216"/>
    </location>
</feature>
<dbReference type="EMBL" id="CP013050">
    <property type="protein sequence ID" value="ALM75037.1"/>
    <property type="molecule type" value="Genomic_DNA"/>
</dbReference>
<evidence type="ECO:0000313" key="12">
    <source>
        <dbReference type="EMBL" id="ALM75037.1"/>
    </source>
</evidence>
<comment type="cofactor">
    <cofactor evidence="9">
        <name>Mn(2+)</name>
        <dbReference type="ChEBI" id="CHEBI:29035"/>
    </cofactor>
    <text evidence="9">Binds 2 manganese ions per subunit.</text>
</comment>
<dbReference type="AlphaFoldDB" id="A0A0S1XB88"/>
<protein>
    <recommendedName>
        <fullName evidence="9">DNA double-strand break repair protein Mre11</fullName>
        <ecNumber evidence="9">3.1.-.-</ecNumber>
    </recommendedName>
</protein>
<evidence type="ECO:0000256" key="4">
    <source>
        <dbReference type="ARBA" id="ARBA00022763"/>
    </source>
</evidence>
<dbReference type="InterPro" id="IPR041796">
    <property type="entry name" value="Mre11_N"/>
</dbReference>
<comment type="subunit">
    <text evidence="9">Homodimer. Forms a heterotetramer composed of two Mre11 subunits and two Rad50 subunits.</text>
</comment>
<dbReference type="InterPro" id="IPR054745">
    <property type="entry name" value="Mre11_thermococcales"/>
</dbReference>
<feature type="binding site" evidence="9">
    <location>
        <position position="10"/>
    </location>
    <ligand>
        <name>Mn(2+)</name>
        <dbReference type="ChEBI" id="CHEBI:29035"/>
        <label>1</label>
    </ligand>
</feature>
<evidence type="ECO:0000256" key="5">
    <source>
        <dbReference type="ARBA" id="ARBA00022801"/>
    </source>
</evidence>
<dbReference type="GeneID" id="26136362"/>
<evidence type="ECO:0000256" key="8">
    <source>
        <dbReference type="ARBA" id="ARBA00023211"/>
    </source>
</evidence>
<feature type="binding site" evidence="9">
    <location>
        <position position="51"/>
    </location>
    <ligand>
        <name>Mn(2+)</name>
        <dbReference type="ChEBI" id="CHEBI:29035"/>
        <label>2</label>
    </ligand>
</feature>
<comment type="similarity">
    <text evidence="9">Belongs to the MRE11/RAD32 family.</text>
</comment>
<evidence type="ECO:0000256" key="2">
    <source>
        <dbReference type="ARBA" id="ARBA00022723"/>
    </source>
</evidence>
<comment type="activity regulation">
    <text evidence="9">Nuclease activity is regulated by Rad50.</text>
</comment>
<evidence type="ECO:0000256" key="7">
    <source>
        <dbReference type="ARBA" id="ARBA00023204"/>
    </source>
</evidence>
<dbReference type="InterPro" id="IPR050535">
    <property type="entry name" value="DNA_Repair-Maintenance_Comp"/>
</dbReference>
<keyword evidence="3 9" id="KW-0255">Endonuclease</keyword>
<feature type="binding site" evidence="9">
    <location>
        <position position="51"/>
    </location>
    <ligand>
        <name>Mn(2+)</name>
        <dbReference type="ChEBI" id="CHEBI:29035"/>
        <label>1</label>
    </ligand>
</feature>
<feature type="binding site" evidence="9">
    <location>
        <position position="215"/>
    </location>
    <ligand>
        <name>Mn(2+)</name>
        <dbReference type="ChEBI" id="CHEBI:29035"/>
        <label>1</label>
    </ligand>
</feature>
<dbReference type="GO" id="GO:0045027">
    <property type="term" value="F:DNA end binding"/>
    <property type="evidence" value="ECO:0007669"/>
    <property type="project" value="UniProtKB-UniRule"/>
</dbReference>
<evidence type="ECO:0000256" key="9">
    <source>
        <dbReference type="HAMAP-Rule" id="MF_02044"/>
    </source>
</evidence>
<evidence type="ECO:0000256" key="3">
    <source>
        <dbReference type="ARBA" id="ARBA00022759"/>
    </source>
</evidence>
<dbReference type="PANTHER" id="PTHR30337:SF0">
    <property type="entry name" value="NUCLEASE SBCCD SUBUNIT D"/>
    <property type="match status" value="1"/>
</dbReference>
<feature type="binding site" evidence="9">
    <location>
        <position position="86"/>
    </location>
    <ligand>
        <name>Mn(2+)</name>
        <dbReference type="ChEBI" id="CHEBI:29035"/>
        <label>2</label>
    </ligand>
</feature>
<evidence type="ECO:0000313" key="13">
    <source>
        <dbReference type="Proteomes" id="UP000066042"/>
    </source>
</evidence>
<dbReference type="InterPro" id="IPR032885">
    <property type="entry name" value="Mre11_archaea-type"/>
</dbReference>
<dbReference type="GO" id="GO:0030145">
    <property type="term" value="F:manganese ion binding"/>
    <property type="evidence" value="ECO:0007669"/>
    <property type="project" value="UniProtKB-UniRule"/>
</dbReference>
<dbReference type="GO" id="GO:0004519">
    <property type="term" value="F:endonuclease activity"/>
    <property type="evidence" value="ECO:0007669"/>
    <property type="project" value="UniProtKB-UniRule"/>
</dbReference>
<dbReference type="Gene3D" id="3.60.21.10">
    <property type="match status" value="1"/>
</dbReference>
<dbReference type="GO" id="GO:0000403">
    <property type="term" value="F:Y-form DNA binding"/>
    <property type="evidence" value="ECO:0007669"/>
    <property type="project" value="UniProtKB-UniRule"/>
</dbReference>
<dbReference type="GO" id="GO:0000729">
    <property type="term" value="P:DNA double-strand break processing"/>
    <property type="evidence" value="ECO:0007669"/>
    <property type="project" value="InterPro"/>
</dbReference>
<dbReference type="NCBIfam" id="NF041029">
    <property type="entry name" value="Mre11_Pyroc"/>
    <property type="match status" value="1"/>
</dbReference>
<feature type="domain" description="DNA double-strand break repair protein Mre11 second" evidence="11">
    <location>
        <begin position="279"/>
        <end position="337"/>
    </location>
</feature>
<dbReference type="EC" id="3.1.-.-" evidence="9"/>
<dbReference type="GO" id="GO:0008408">
    <property type="term" value="F:3'-5' exonuclease activity"/>
    <property type="evidence" value="ECO:0007669"/>
    <property type="project" value="UniProtKB-UniRule"/>
</dbReference>
<dbReference type="Gene3D" id="3.30.110.80">
    <property type="entry name" value="DNA double-strand break repair nuclease"/>
    <property type="match status" value="1"/>
</dbReference>
<keyword evidence="4 9" id="KW-0227">DNA damage</keyword>
<dbReference type="RefSeq" id="WP_056933779.1">
    <property type="nucleotide sequence ID" value="NZ_CP013050.1"/>
</dbReference>
<dbReference type="Pfam" id="PF00149">
    <property type="entry name" value="Metallophos"/>
    <property type="match status" value="1"/>
</dbReference>
<feature type="binding site" evidence="9">
    <location>
        <position position="12"/>
    </location>
    <ligand>
        <name>Mn(2+)</name>
        <dbReference type="ChEBI" id="CHEBI:29035"/>
        <label>1</label>
    </ligand>
</feature>
<name>A0A0S1XB88_THEBA</name>
<dbReference type="STRING" id="55802.TBCH5v1_1096"/>
<dbReference type="InterPro" id="IPR054741">
    <property type="entry name" value="Mre11_dom"/>
</dbReference>